<evidence type="ECO:0000313" key="2">
    <source>
        <dbReference type="Proteomes" id="UP000033451"/>
    </source>
</evidence>
<evidence type="ECO:0000313" key="1">
    <source>
        <dbReference type="EMBL" id="KJL36501.1"/>
    </source>
</evidence>
<keyword evidence="1" id="KW-0378">Hydrolase</keyword>
<dbReference type="PANTHER" id="PTHR10000">
    <property type="entry name" value="PHOSPHOSERINE PHOSPHATASE"/>
    <property type="match status" value="1"/>
</dbReference>
<dbReference type="InterPro" id="IPR036412">
    <property type="entry name" value="HAD-like_sf"/>
</dbReference>
<dbReference type="InterPro" id="IPR000150">
    <property type="entry name" value="Cof"/>
</dbReference>
<protein>
    <submittedName>
        <fullName evidence="1">Putative phosphatase YwpJ</fullName>
        <ecNumber evidence="1">3.1.3.-</ecNumber>
    </submittedName>
</protein>
<keyword evidence="2" id="KW-1185">Reference proteome</keyword>
<dbReference type="SFLD" id="SFLDG01140">
    <property type="entry name" value="C2.B:_Phosphomannomutase_and_P"/>
    <property type="match status" value="1"/>
</dbReference>
<dbReference type="Gene3D" id="3.30.1240.10">
    <property type="match status" value="1"/>
</dbReference>
<sequence>MTASRLVFLDIDGTILDHDQRFSPRVAEAVHTARGNGHVVLICSGRSPVEISHRIHAIGFDGVISAGGGFTEFQGELVASHTLPEDAVQQLIEFYSRHEVEFTLQAFENVYPSAGLFDRIRPILHARAGGDTEAERADLARLADRFSRSGAAPLTGIAKSTFFGVEATTYATVRDGLGDRFHVITGTVPYLGEAGGEVTYPGIDKGASIVELAERLGVPLERTIAIGDGSNDIEMLGVAGVGIAMGNADAAVKAAADEITASVDDGGVYAAFARHGLV</sequence>
<dbReference type="GO" id="GO:0000287">
    <property type="term" value="F:magnesium ion binding"/>
    <property type="evidence" value="ECO:0007669"/>
    <property type="project" value="TreeGrafter"/>
</dbReference>
<organism evidence="1 2">
    <name type="scientific">Microbacterium ginsengisoli</name>
    <dbReference type="NCBI Taxonomy" id="400772"/>
    <lineage>
        <taxon>Bacteria</taxon>
        <taxon>Bacillati</taxon>
        <taxon>Actinomycetota</taxon>
        <taxon>Actinomycetes</taxon>
        <taxon>Micrococcales</taxon>
        <taxon>Microbacteriaceae</taxon>
        <taxon>Microbacterium</taxon>
    </lineage>
</organism>
<dbReference type="PANTHER" id="PTHR10000:SF25">
    <property type="entry name" value="PHOSPHATASE YKRA-RELATED"/>
    <property type="match status" value="1"/>
</dbReference>
<dbReference type="PATRIC" id="fig|400772.4.peg.1532"/>
<dbReference type="NCBIfam" id="TIGR00099">
    <property type="entry name" value="Cof-subfamily"/>
    <property type="match status" value="1"/>
</dbReference>
<comment type="caution">
    <text evidence="1">The sequence shown here is derived from an EMBL/GenBank/DDBJ whole genome shotgun (WGS) entry which is preliminary data.</text>
</comment>
<dbReference type="GO" id="GO:0016791">
    <property type="term" value="F:phosphatase activity"/>
    <property type="evidence" value="ECO:0007669"/>
    <property type="project" value="UniProtKB-ARBA"/>
</dbReference>
<name>A0A0F0LYM8_9MICO</name>
<reference evidence="1 2" key="1">
    <citation type="submission" date="2015-02" db="EMBL/GenBank/DDBJ databases">
        <title>Draft genome sequences of ten Microbacterium spp. with emphasis on heavy metal contaminated environments.</title>
        <authorList>
            <person name="Corretto E."/>
        </authorList>
    </citation>
    <scope>NUCLEOTIDE SEQUENCE [LARGE SCALE GENOMIC DNA]</scope>
    <source>
        <strain evidence="1 2">DSM 18659</strain>
    </source>
</reference>
<dbReference type="PROSITE" id="PS01229">
    <property type="entry name" value="COF_2"/>
    <property type="match status" value="1"/>
</dbReference>
<dbReference type="InterPro" id="IPR006379">
    <property type="entry name" value="HAD-SF_hydro_IIB"/>
</dbReference>
<dbReference type="SUPFAM" id="SSF56784">
    <property type="entry name" value="HAD-like"/>
    <property type="match status" value="1"/>
</dbReference>
<proteinExistence type="predicted"/>
<accession>A0A0F0LYM8</accession>
<dbReference type="SFLD" id="SFLDS00003">
    <property type="entry name" value="Haloacid_Dehalogenase"/>
    <property type="match status" value="1"/>
</dbReference>
<dbReference type="Proteomes" id="UP000033451">
    <property type="component" value="Unassembled WGS sequence"/>
</dbReference>
<gene>
    <name evidence="1" type="primary">ywpJ</name>
    <name evidence="1" type="ORF">RR49_01510</name>
</gene>
<dbReference type="AlphaFoldDB" id="A0A0F0LYM8"/>
<dbReference type="STRING" id="400772.RR49_01510"/>
<dbReference type="GO" id="GO:0005829">
    <property type="term" value="C:cytosol"/>
    <property type="evidence" value="ECO:0007669"/>
    <property type="project" value="TreeGrafter"/>
</dbReference>
<dbReference type="InterPro" id="IPR023214">
    <property type="entry name" value="HAD_sf"/>
</dbReference>
<dbReference type="OrthoDB" id="3180855at2"/>
<dbReference type="Pfam" id="PF08282">
    <property type="entry name" value="Hydrolase_3"/>
    <property type="match status" value="1"/>
</dbReference>
<dbReference type="EMBL" id="JYIY01000073">
    <property type="protein sequence ID" value="KJL36501.1"/>
    <property type="molecule type" value="Genomic_DNA"/>
</dbReference>
<dbReference type="Gene3D" id="3.40.50.1000">
    <property type="entry name" value="HAD superfamily/HAD-like"/>
    <property type="match status" value="1"/>
</dbReference>
<dbReference type="EC" id="3.1.3.-" evidence="1"/>
<dbReference type="NCBIfam" id="TIGR01484">
    <property type="entry name" value="HAD-SF-IIB"/>
    <property type="match status" value="1"/>
</dbReference>
<dbReference type="RefSeq" id="WP_045247455.1">
    <property type="nucleotide sequence ID" value="NZ_JBOFAV010000007.1"/>
</dbReference>